<dbReference type="RefSeq" id="WP_244076642.1">
    <property type="nucleotide sequence ID" value="NZ_AP025581.1"/>
</dbReference>
<dbReference type="GeneID" id="79838895"/>
<dbReference type="PROSITE" id="PS51257">
    <property type="entry name" value="PROKAR_LIPOPROTEIN"/>
    <property type="match status" value="1"/>
</dbReference>
<comment type="caution">
    <text evidence="1">The sequence shown here is derived from an EMBL/GenBank/DDBJ whole genome shotgun (WGS) entry which is preliminary data.</text>
</comment>
<proteinExistence type="predicted"/>
<dbReference type="EMBL" id="BQOL01000001">
    <property type="protein sequence ID" value="GKI19280.1"/>
    <property type="molecule type" value="Genomic_DNA"/>
</dbReference>
<evidence type="ECO:0008006" key="3">
    <source>
        <dbReference type="Google" id="ProtNLM"/>
    </source>
</evidence>
<dbReference type="Proteomes" id="UP001055105">
    <property type="component" value="Unassembled WGS sequence"/>
</dbReference>
<reference evidence="1" key="1">
    <citation type="submission" date="2022-01" db="EMBL/GenBank/DDBJ databases">
        <title>Novel bile acid biosynthetic pathways are enriched in the microbiome of centenarians.</title>
        <authorList>
            <person name="Sato Y."/>
            <person name="Atarashi K."/>
            <person name="Plichta R.D."/>
            <person name="Arai Y."/>
            <person name="Sasajima S."/>
            <person name="Kearney M.S."/>
            <person name="Suda W."/>
            <person name="Takeshita K."/>
            <person name="Sasaki T."/>
            <person name="Okamoto S."/>
            <person name="Skelly N.A."/>
            <person name="Okamura Y."/>
            <person name="Vlamakis H."/>
            <person name="Li Y."/>
            <person name="Tanoue T."/>
            <person name="Takei H."/>
            <person name="Nittono H."/>
            <person name="Narushima S."/>
            <person name="Irie J."/>
            <person name="Itoh H."/>
            <person name="Moriya K."/>
            <person name="Sugiura Y."/>
            <person name="Suematsu M."/>
            <person name="Moritoki N."/>
            <person name="Shibata S."/>
            <person name="Littman R.D."/>
            <person name="Fischbach A.M."/>
            <person name="Uwamino Y."/>
            <person name="Inoue T."/>
            <person name="Honda A."/>
            <person name="Hattori M."/>
            <person name="Murai T."/>
            <person name="Xavier J.R."/>
            <person name="Hirose N."/>
            <person name="Honda K."/>
        </authorList>
    </citation>
    <scope>NUCLEOTIDE SEQUENCE</scope>
    <source>
        <strain evidence="1">CE91-St16</strain>
    </source>
</reference>
<evidence type="ECO:0000313" key="2">
    <source>
        <dbReference type="Proteomes" id="UP001055105"/>
    </source>
</evidence>
<evidence type="ECO:0000313" key="1">
    <source>
        <dbReference type="EMBL" id="GKI19280.1"/>
    </source>
</evidence>
<sequence length="153" mass="17663">MKKIAFIFAITLISISCDPKKWVATHATSWYAKNNTDQILIITTSPFIDTDAVVAPGDSVLVHSFNPFQYLGEPTFDTFYGAWNGKPEQEWCISICSNDGQLLKIWKYIDRNAEGRQFFNESYWRLYTKKYSNSDQLNLSWVFNILPEDIATL</sequence>
<dbReference type="AlphaFoldDB" id="A0AA37KPB3"/>
<accession>A0AA37KPB3</accession>
<name>A0AA37KPB3_9BACT</name>
<protein>
    <recommendedName>
        <fullName evidence="3">Lipoprotein</fullName>
    </recommendedName>
</protein>
<organism evidence="1 2">
    <name type="scientific">Alistipes finegoldii</name>
    <dbReference type="NCBI Taxonomy" id="214856"/>
    <lineage>
        <taxon>Bacteria</taxon>
        <taxon>Pseudomonadati</taxon>
        <taxon>Bacteroidota</taxon>
        <taxon>Bacteroidia</taxon>
        <taxon>Bacteroidales</taxon>
        <taxon>Rikenellaceae</taxon>
        <taxon>Alistipes</taxon>
    </lineage>
</organism>
<gene>
    <name evidence="1" type="ORF">CE91St16_21880</name>
</gene>